<evidence type="ECO:0000313" key="3">
    <source>
        <dbReference type="Proteomes" id="UP000184517"/>
    </source>
</evidence>
<dbReference type="STRING" id="1122206.SAMN02745753_04336"/>
<keyword evidence="1" id="KW-1133">Transmembrane helix</keyword>
<dbReference type="AlphaFoldDB" id="A0A1M5LUM0"/>
<evidence type="ECO:0000313" key="2">
    <source>
        <dbReference type="EMBL" id="SHG68822.1"/>
    </source>
</evidence>
<feature type="transmembrane region" description="Helical" evidence="1">
    <location>
        <begin position="20"/>
        <end position="41"/>
    </location>
</feature>
<gene>
    <name evidence="2" type="ORF">SAMN02745753_04336</name>
</gene>
<dbReference type="EMBL" id="FQVF01000027">
    <property type="protein sequence ID" value="SHG68822.1"/>
    <property type="molecule type" value="Genomic_DNA"/>
</dbReference>
<proteinExistence type="predicted"/>
<keyword evidence="1" id="KW-0812">Transmembrane</keyword>
<dbReference type="Proteomes" id="UP000184517">
    <property type="component" value="Unassembled WGS sequence"/>
</dbReference>
<protein>
    <recommendedName>
        <fullName evidence="4">DUF2474 domain-containing protein</fullName>
    </recommendedName>
</protein>
<accession>A0A1M5LUM0</accession>
<name>A0A1M5LUM0_9GAMM</name>
<evidence type="ECO:0008006" key="4">
    <source>
        <dbReference type="Google" id="ProtNLM"/>
    </source>
</evidence>
<keyword evidence="1" id="KW-0472">Membrane</keyword>
<dbReference type="RefSeq" id="WP_175550805.1">
    <property type="nucleotide sequence ID" value="NZ_FQVF01000027.1"/>
</dbReference>
<evidence type="ECO:0000256" key="1">
    <source>
        <dbReference type="SAM" id="Phobius"/>
    </source>
</evidence>
<keyword evidence="3" id="KW-1185">Reference proteome</keyword>
<sequence>MPLKSLKEKAAKLKSWQWFLLLYGVGFIAVLTASYGIKLLMTGLP</sequence>
<organism evidence="2 3">
    <name type="scientific">Marinomonas polaris DSM 16579</name>
    <dbReference type="NCBI Taxonomy" id="1122206"/>
    <lineage>
        <taxon>Bacteria</taxon>
        <taxon>Pseudomonadati</taxon>
        <taxon>Pseudomonadota</taxon>
        <taxon>Gammaproteobacteria</taxon>
        <taxon>Oceanospirillales</taxon>
        <taxon>Oceanospirillaceae</taxon>
        <taxon>Marinomonas</taxon>
    </lineage>
</organism>
<reference evidence="3" key="1">
    <citation type="submission" date="2016-11" db="EMBL/GenBank/DDBJ databases">
        <authorList>
            <person name="Varghese N."/>
            <person name="Submissions S."/>
        </authorList>
    </citation>
    <scope>NUCLEOTIDE SEQUENCE [LARGE SCALE GENOMIC DNA]</scope>
    <source>
        <strain evidence="3">DSM 16579</strain>
    </source>
</reference>